<evidence type="ECO:0000313" key="3">
    <source>
        <dbReference type="Proteomes" id="UP001140206"/>
    </source>
</evidence>
<reference evidence="1" key="1">
    <citation type="submission" date="2022-08" db="EMBL/GenBank/DDBJ databases">
        <authorList>
            <person name="Marques A."/>
        </authorList>
    </citation>
    <scope>NUCLEOTIDE SEQUENCE</scope>
    <source>
        <strain evidence="1">RhyPub2mFocal</strain>
        <tissue evidence="1">Leaves</tissue>
    </source>
</reference>
<comment type="caution">
    <text evidence="1">The sequence shown here is derived from an EMBL/GenBank/DDBJ whole genome shotgun (WGS) entry which is preliminary data.</text>
</comment>
<dbReference type="EMBL" id="JAMFTS010000003">
    <property type="protein sequence ID" value="KAJ4774054.1"/>
    <property type="molecule type" value="Genomic_DNA"/>
</dbReference>
<dbReference type="PANTHER" id="PTHR16469:SF27">
    <property type="entry name" value="UBIQUITIN-ASSOCIATED AND SH3 DOMAIN-CONTAINING BA-RELATED"/>
    <property type="match status" value="1"/>
</dbReference>
<gene>
    <name evidence="1" type="ORF">LUZ62_058311</name>
    <name evidence="2" type="ORF">LUZ62_061962</name>
</gene>
<sequence length="269" mass="30182">MAIPAPGDNNDWLQRVVVMRHGDRIDQFNDLWTRRAERPWDPPLATDGFERAWSTGRKLRRIGFPITRAVVSPFTRCLQTASEAVSALCAVVNDEVDLLTVETSKGVRINPCKVKMSIEYGLCEVFNELAMSGYRPKSTESWFPNISDLQDTLPKGTIDHDYDRLLDEMPQFGETVEEARIRYNNIIQAIANMHPRENILLVTHGEAVGASVTFVERDSEVFEVDYCGYTVLERQVSMGPTGEAVPGEFKVVSKNGTDGVQWAVLSENA</sequence>
<dbReference type="Proteomes" id="UP001140206">
    <property type="component" value="Chromosome 3"/>
</dbReference>
<dbReference type="PANTHER" id="PTHR16469">
    <property type="entry name" value="UBIQUITIN-ASSOCIATED AND SH3 DOMAIN-CONTAINING BA-RELATED"/>
    <property type="match status" value="1"/>
</dbReference>
<accession>A0AAV8E3X6</accession>
<dbReference type="InterPro" id="IPR051710">
    <property type="entry name" value="Phosphatase_SH3-domain"/>
</dbReference>
<dbReference type="AlphaFoldDB" id="A0AAV8E3X6"/>
<proteinExistence type="predicted"/>
<dbReference type="EMBL" id="JAMFTS010000003">
    <property type="protein sequence ID" value="KAJ4777705.1"/>
    <property type="molecule type" value="Genomic_DNA"/>
</dbReference>
<keyword evidence="3" id="KW-1185">Reference proteome</keyword>
<dbReference type="InterPro" id="IPR013078">
    <property type="entry name" value="His_Pase_superF_clade-1"/>
</dbReference>
<organism evidence="1 3">
    <name type="scientific">Rhynchospora pubera</name>
    <dbReference type="NCBI Taxonomy" id="906938"/>
    <lineage>
        <taxon>Eukaryota</taxon>
        <taxon>Viridiplantae</taxon>
        <taxon>Streptophyta</taxon>
        <taxon>Embryophyta</taxon>
        <taxon>Tracheophyta</taxon>
        <taxon>Spermatophyta</taxon>
        <taxon>Magnoliopsida</taxon>
        <taxon>Liliopsida</taxon>
        <taxon>Poales</taxon>
        <taxon>Cyperaceae</taxon>
        <taxon>Cyperoideae</taxon>
        <taxon>Rhynchosporeae</taxon>
        <taxon>Rhynchospora</taxon>
    </lineage>
</organism>
<evidence type="ECO:0000313" key="1">
    <source>
        <dbReference type="EMBL" id="KAJ4774054.1"/>
    </source>
</evidence>
<name>A0AAV8E3X6_9POAL</name>
<dbReference type="SUPFAM" id="SSF53254">
    <property type="entry name" value="Phosphoglycerate mutase-like"/>
    <property type="match status" value="1"/>
</dbReference>
<dbReference type="Gene3D" id="3.40.50.1240">
    <property type="entry name" value="Phosphoglycerate mutase-like"/>
    <property type="match status" value="1"/>
</dbReference>
<dbReference type="Pfam" id="PF00300">
    <property type="entry name" value="His_Phos_1"/>
    <property type="match status" value="2"/>
</dbReference>
<dbReference type="PIRSF" id="PIRSF015897">
    <property type="entry name" value="PRIB5"/>
    <property type="match status" value="1"/>
</dbReference>
<dbReference type="InterPro" id="IPR012398">
    <property type="entry name" value="PRIB5"/>
</dbReference>
<dbReference type="CDD" id="cd07067">
    <property type="entry name" value="HP_PGM_like"/>
    <property type="match status" value="1"/>
</dbReference>
<evidence type="ECO:0000313" key="2">
    <source>
        <dbReference type="EMBL" id="KAJ4777705.1"/>
    </source>
</evidence>
<protein>
    <submittedName>
        <fullName evidence="1">Phosphoglycerate mutase family protein</fullName>
    </submittedName>
</protein>
<dbReference type="InterPro" id="IPR029033">
    <property type="entry name" value="His_PPase_superfam"/>
</dbReference>